<feature type="transmembrane region" description="Helical" evidence="1">
    <location>
        <begin position="149"/>
        <end position="169"/>
    </location>
</feature>
<keyword evidence="1" id="KW-1133">Transmembrane helix</keyword>
<feature type="transmembrane region" description="Helical" evidence="1">
    <location>
        <begin position="412"/>
        <end position="431"/>
    </location>
</feature>
<evidence type="ECO:0000256" key="1">
    <source>
        <dbReference type="SAM" id="Phobius"/>
    </source>
</evidence>
<keyword evidence="3" id="KW-1185">Reference proteome</keyword>
<dbReference type="EMBL" id="JALBGC010000007">
    <property type="protein sequence ID" value="MCI1190088.1"/>
    <property type="molecule type" value="Genomic_DNA"/>
</dbReference>
<keyword evidence="1" id="KW-0472">Membrane</keyword>
<gene>
    <name evidence="2" type="ORF">MON38_21905</name>
</gene>
<protein>
    <submittedName>
        <fullName evidence="2">Uncharacterized protein</fullName>
    </submittedName>
</protein>
<feature type="transmembrane region" description="Helical" evidence="1">
    <location>
        <begin position="43"/>
        <end position="62"/>
    </location>
</feature>
<feature type="transmembrane region" description="Helical" evidence="1">
    <location>
        <begin position="437"/>
        <end position="455"/>
    </location>
</feature>
<feature type="transmembrane region" description="Helical" evidence="1">
    <location>
        <begin position="74"/>
        <end position="97"/>
    </location>
</feature>
<feature type="transmembrane region" description="Helical" evidence="1">
    <location>
        <begin position="118"/>
        <end position="143"/>
    </location>
</feature>
<proteinExistence type="predicted"/>
<feature type="transmembrane region" description="Helical" evidence="1">
    <location>
        <begin position="204"/>
        <end position="227"/>
    </location>
</feature>
<keyword evidence="1" id="KW-0812">Transmembrane</keyword>
<dbReference type="AlphaFoldDB" id="A0A9X2AIK7"/>
<feature type="transmembrane region" description="Helical" evidence="1">
    <location>
        <begin position="341"/>
        <end position="365"/>
    </location>
</feature>
<feature type="transmembrane region" description="Helical" evidence="1">
    <location>
        <begin position="267"/>
        <end position="289"/>
    </location>
</feature>
<dbReference type="RefSeq" id="WP_241938295.1">
    <property type="nucleotide sequence ID" value="NZ_JALBGC010000007.1"/>
</dbReference>
<sequence length="471" mass="51141">MADFATLAPASGTGSRLGHFLPYLLRRRLRAVLWPADGGERTMALLLLALMMAYGAGLGTLLSHADALEESADFLPTLLVGLNAAWLASALLVDFLPALRPVARVVPEHFPISARWNVAAAFLLDLITLRRILVVATLVVAALVAPGHALVPGFSLLLVLGATVFSFNLRLLVALRRWRHPLMLAHLASLGLMLWWLAHPEASYNTPLGVGMAVLPWLLGAVQLYWLGPYFSARYLPDAAVSAAAPAASGSLLARLSPEQRAYFTKVWSLLLMGLVLKLVLLGINLVGLDANSNKLKSQSFFYLALVPLAGFTYANNNLFGFVRTLAANEIQRLGLTKRVLLLYLRLVLPVVLIDCLLTAALLLALFPRAFWPYLGLLPLGAAALTSLGLWGSLYQAKHVVKVVQFGNNRNASTLMSFATIGTAAALYFMPWWWARIALALLIAASAIIPVRAVLRNDGNLRRRLWRGIGA</sequence>
<organism evidence="2 3">
    <name type="scientific">Hymenobacter cyanobacteriorum</name>
    <dbReference type="NCBI Taxonomy" id="2926463"/>
    <lineage>
        <taxon>Bacteria</taxon>
        <taxon>Pseudomonadati</taxon>
        <taxon>Bacteroidota</taxon>
        <taxon>Cytophagia</taxon>
        <taxon>Cytophagales</taxon>
        <taxon>Hymenobacteraceae</taxon>
        <taxon>Hymenobacter</taxon>
    </lineage>
</organism>
<feature type="transmembrane region" description="Helical" evidence="1">
    <location>
        <begin position="301"/>
        <end position="320"/>
    </location>
</feature>
<comment type="caution">
    <text evidence="2">The sequence shown here is derived from an EMBL/GenBank/DDBJ whole genome shotgun (WGS) entry which is preliminary data.</text>
</comment>
<name>A0A9X2AIK7_9BACT</name>
<dbReference type="Proteomes" id="UP001139193">
    <property type="component" value="Unassembled WGS sequence"/>
</dbReference>
<accession>A0A9X2AIK7</accession>
<evidence type="ECO:0000313" key="3">
    <source>
        <dbReference type="Proteomes" id="UP001139193"/>
    </source>
</evidence>
<feature type="transmembrane region" description="Helical" evidence="1">
    <location>
        <begin position="181"/>
        <end position="198"/>
    </location>
</feature>
<feature type="transmembrane region" description="Helical" evidence="1">
    <location>
        <begin position="371"/>
        <end position="391"/>
    </location>
</feature>
<reference evidence="2" key="1">
    <citation type="submission" date="2022-03" db="EMBL/GenBank/DDBJ databases">
        <title>Bacterial whole genome sequence for Hymenobacter sp. DH14.</title>
        <authorList>
            <person name="Le V."/>
        </authorList>
    </citation>
    <scope>NUCLEOTIDE SEQUENCE</scope>
    <source>
        <strain evidence="2">DH14</strain>
    </source>
</reference>
<evidence type="ECO:0000313" key="2">
    <source>
        <dbReference type="EMBL" id="MCI1190088.1"/>
    </source>
</evidence>